<keyword evidence="12" id="KW-1185">Reference proteome</keyword>
<evidence type="ECO:0000313" key="11">
    <source>
        <dbReference type="EMBL" id="KRM19083.1"/>
    </source>
</evidence>
<dbReference type="GO" id="GO:0032153">
    <property type="term" value="C:cell division site"/>
    <property type="evidence" value="ECO:0007669"/>
    <property type="project" value="UniProtKB-UniRule"/>
</dbReference>
<organism evidence="11 12">
    <name type="scientific">Ligilactobacillus hayakitensis DSM 18933 = JCM 14209</name>
    <dbReference type="NCBI Taxonomy" id="1423755"/>
    <lineage>
        <taxon>Bacteria</taxon>
        <taxon>Bacillati</taxon>
        <taxon>Bacillota</taxon>
        <taxon>Bacilli</taxon>
        <taxon>Lactobacillales</taxon>
        <taxon>Lactobacillaceae</taxon>
        <taxon>Ligilactobacillus</taxon>
    </lineage>
</organism>
<evidence type="ECO:0000313" key="12">
    <source>
        <dbReference type="Proteomes" id="UP000051054"/>
    </source>
</evidence>
<evidence type="ECO:0000256" key="3">
    <source>
        <dbReference type="ARBA" id="ARBA00022618"/>
    </source>
</evidence>
<protein>
    <recommendedName>
        <fullName evidence="8">Cell division protein DivIB</fullName>
    </recommendedName>
</protein>
<feature type="transmembrane region" description="Helical" evidence="8">
    <location>
        <begin position="67"/>
        <end position="85"/>
    </location>
</feature>
<feature type="domain" description="POTRA" evidence="10">
    <location>
        <begin position="89"/>
        <end position="159"/>
    </location>
</feature>
<evidence type="ECO:0000256" key="1">
    <source>
        <dbReference type="ARBA" id="ARBA00004370"/>
    </source>
</evidence>
<comment type="similarity">
    <text evidence="8">Belongs to the FtsQ/DivIB family. DivIB subfamily.</text>
</comment>
<evidence type="ECO:0000256" key="5">
    <source>
        <dbReference type="ARBA" id="ARBA00022989"/>
    </source>
</evidence>
<dbReference type="Pfam" id="PF03799">
    <property type="entry name" value="FtsQ_DivIB_C"/>
    <property type="match status" value="1"/>
</dbReference>
<reference evidence="11 12" key="1">
    <citation type="journal article" date="2015" name="Genome Announc.">
        <title>Expanding the biotechnology potential of lactobacilli through comparative genomics of 213 strains and associated genera.</title>
        <authorList>
            <person name="Sun Z."/>
            <person name="Harris H.M."/>
            <person name="McCann A."/>
            <person name="Guo C."/>
            <person name="Argimon S."/>
            <person name="Zhang W."/>
            <person name="Yang X."/>
            <person name="Jeffery I.B."/>
            <person name="Cooney J.C."/>
            <person name="Kagawa T.F."/>
            <person name="Liu W."/>
            <person name="Song Y."/>
            <person name="Salvetti E."/>
            <person name="Wrobel A."/>
            <person name="Rasinkangas P."/>
            <person name="Parkhill J."/>
            <person name="Rea M.C."/>
            <person name="O'Sullivan O."/>
            <person name="Ritari J."/>
            <person name="Douillard F.P."/>
            <person name="Paul Ross R."/>
            <person name="Yang R."/>
            <person name="Briner A.E."/>
            <person name="Felis G.E."/>
            <person name="de Vos W.M."/>
            <person name="Barrangou R."/>
            <person name="Klaenhammer T.R."/>
            <person name="Caufield P.W."/>
            <person name="Cui Y."/>
            <person name="Zhang H."/>
            <person name="O'Toole P.W."/>
        </authorList>
    </citation>
    <scope>NUCLEOTIDE SEQUENCE [LARGE SCALE GENOMIC DNA]</scope>
    <source>
        <strain evidence="11 12">DSM 18933</strain>
    </source>
</reference>
<comment type="subcellular location">
    <subcellularLocation>
        <location evidence="8">Cell membrane</location>
        <topology evidence="8">Single-pass type II membrane protein</topology>
    </subcellularLocation>
    <subcellularLocation>
        <location evidence="1">Membrane</location>
    </subcellularLocation>
    <text evidence="8">Localizes to the division septum.</text>
</comment>
<dbReference type="RefSeq" id="WP_025021651.1">
    <property type="nucleotide sequence ID" value="NZ_AZGD01000090.1"/>
</dbReference>
<dbReference type="InterPro" id="IPR026580">
    <property type="entry name" value="DivIB"/>
</dbReference>
<keyword evidence="3 8" id="KW-0132">Cell division</keyword>
<dbReference type="Proteomes" id="UP000051054">
    <property type="component" value="Unassembled WGS sequence"/>
</dbReference>
<sequence length="289" mass="33208">MFKNSKINSKKKRDIDLNELTPWERQQLLRKEKIKQNTTSKKKPKKRMTSNLVRFNSTKRKRLAKNTTILLGIFTILLILSGYLISPLSRVKNVKLTGVDEPSKEAILQASGIHDGESRYAVLLQEKKIIRKIKSEVNTVKSANISMEHNEIKISITQYRISGYLKEKGKYYKISYRGDIDKNPQDNVNNNLPVFVGFKKRSDIVKCAQELGKLQPKINRLISEVHYVPTKLNSKRVRLIMNDGNEVLGNLNKLSVAMPYYPSMSKSMKEKGIIDIQVGAYSYPYSDKK</sequence>
<gene>
    <name evidence="8" type="primary">divIB</name>
    <name evidence="11" type="ORF">FC40_GL000872</name>
</gene>
<dbReference type="InterPro" id="IPR005548">
    <property type="entry name" value="Cell_div_FtsQ/DivIB_C"/>
</dbReference>
<dbReference type="PANTHER" id="PTHR37820:SF1">
    <property type="entry name" value="CELL DIVISION PROTEIN FTSQ"/>
    <property type="match status" value="1"/>
</dbReference>
<evidence type="ECO:0000256" key="4">
    <source>
        <dbReference type="ARBA" id="ARBA00022692"/>
    </source>
</evidence>
<keyword evidence="5 8" id="KW-1133">Transmembrane helix</keyword>
<dbReference type="OrthoDB" id="1819027at2"/>
<dbReference type="STRING" id="1423755.FC40_GL000872"/>
<evidence type="ECO:0000259" key="10">
    <source>
        <dbReference type="PROSITE" id="PS51779"/>
    </source>
</evidence>
<evidence type="ECO:0000256" key="2">
    <source>
        <dbReference type="ARBA" id="ARBA00022475"/>
    </source>
</evidence>
<dbReference type="InterPro" id="IPR034746">
    <property type="entry name" value="POTRA"/>
</dbReference>
<proteinExistence type="inferred from homology"/>
<dbReference type="Gene3D" id="3.40.50.10960">
    <property type="match status" value="1"/>
</dbReference>
<comment type="function">
    <text evidence="8">Cell division protein that may be involved in stabilizing or promoting the assembly of the division complex.</text>
</comment>
<dbReference type="AlphaFoldDB" id="A0A0R1WTA3"/>
<dbReference type="InterPro" id="IPR050487">
    <property type="entry name" value="FtsQ_DivIB"/>
</dbReference>
<dbReference type="GO" id="GO:0043093">
    <property type="term" value="P:FtsZ-dependent cytokinesis"/>
    <property type="evidence" value="ECO:0007669"/>
    <property type="project" value="UniProtKB-UniRule"/>
</dbReference>
<dbReference type="EMBL" id="AZGD01000090">
    <property type="protein sequence ID" value="KRM19083.1"/>
    <property type="molecule type" value="Genomic_DNA"/>
</dbReference>
<dbReference type="PROSITE" id="PS51779">
    <property type="entry name" value="POTRA"/>
    <property type="match status" value="1"/>
</dbReference>
<evidence type="ECO:0000256" key="6">
    <source>
        <dbReference type="ARBA" id="ARBA00023136"/>
    </source>
</evidence>
<keyword evidence="4 8" id="KW-0812">Transmembrane</keyword>
<evidence type="ECO:0000256" key="9">
    <source>
        <dbReference type="SAM" id="MobiDB-lite"/>
    </source>
</evidence>
<dbReference type="GO" id="GO:0005886">
    <property type="term" value="C:plasma membrane"/>
    <property type="evidence" value="ECO:0007669"/>
    <property type="project" value="UniProtKB-SubCell"/>
</dbReference>
<comment type="caution">
    <text evidence="11">The sequence shown here is derived from an EMBL/GenBank/DDBJ whole genome shotgun (WGS) entry which is preliminary data.</text>
</comment>
<evidence type="ECO:0000256" key="7">
    <source>
        <dbReference type="ARBA" id="ARBA00023306"/>
    </source>
</evidence>
<keyword evidence="2 8" id="KW-1003">Cell membrane</keyword>
<dbReference type="PANTHER" id="PTHR37820">
    <property type="entry name" value="CELL DIVISION PROTEIN DIVIB"/>
    <property type="match status" value="1"/>
</dbReference>
<keyword evidence="6 8" id="KW-0472">Membrane</keyword>
<evidence type="ECO:0000256" key="8">
    <source>
        <dbReference type="HAMAP-Rule" id="MF_00912"/>
    </source>
</evidence>
<feature type="region of interest" description="Disordered" evidence="9">
    <location>
        <begin position="31"/>
        <end position="50"/>
    </location>
</feature>
<dbReference type="eggNOG" id="COG1589">
    <property type="taxonomic scope" value="Bacteria"/>
</dbReference>
<dbReference type="HAMAP" id="MF_00912">
    <property type="entry name" value="DivIB"/>
    <property type="match status" value="1"/>
</dbReference>
<name>A0A0R1WTA3_9LACO</name>
<keyword evidence="7 8" id="KW-0131">Cell cycle</keyword>
<accession>A0A0R1WTA3</accession>
<dbReference type="PATRIC" id="fig|1423755.3.peg.926"/>